<keyword evidence="10" id="KW-0732">Signal</keyword>
<keyword evidence="12" id="KW-1185">Reference proteome</keyword>
<protein>
    <recommendedName>
        <fullName evidence="13">Cytochrome P450</fullName>
    </recommendedName>
</protein>
<name>A0AAN8XWK8_HALRR</name>
<dbReference type="GO" id="GO:0005737">
    <property type="term" value="C:cytoplasm"/>
    <property type="evidence" value="ECO:0007669"/>
    <property type="project" value="TreeGrafter"/>
</dbReference>
<comment type="similarity">
    <text evidence="2 9">Belongs to the cytochrome P450 family.</text>
</comment>
<dbReference type="InterPro" id="IPR017972">
    <property type="entry name" value="Cyt_P450_CS"/>
</dbReference>
<evidence type="ECO:0000256" key="5">
    <source>
        <dbReference type="ARBA" id="ARBA00023002"/>
    </source>
</evidence>
<feature type="signal peptide" evidence="10">
    <location>
        <begin position="1"/>
        <end position="20"/>
    </location>
</feature>
<dbReference type="GO" id="GO:0020037">
    <property type="term" value="F:heme binding"/>
    <property type="evidence" value="ECO:0007669"/>
    <property type="project" value="InterPro"/>
</dbReference>
<dbReference type="SUPFAM" id="SSF48264">
    <property type="entry name" value="Cytochrome P450"/>
    <property type="match status" value="1"/>
</dbReference>
<keyword evidence="5 9" id="KW-0560">Oxidoreductase</keyword>
<evidence type="ECO:0000256" key="9">
    <source>
        <dbReference type="RuleBase" id="RU000461"/>
    </source>
</evidence>
<gene>
    <name evidence="11" type="ORF">SK128_006582</name>
</gene>
<keyword evidence="7 9" id="KW-0503">Monooxygenase</keyword>
<evidence type="ECO:0000256" key="4">
    <source>
        <dbReference type="ARBA" id="ARBA00022723"/>
    </source>
</evidence>
<evidence type="ECO:0008006" key="13">
    <source>
        <dbReference type="Google" id="ProtNLM"/>
    </source>
</evidence>
<evidence type="ECO:0000256" key="6">
    <source>
        <dbReference type="ARBA" id="ARBA00023004"/>
    </source>
</evidence>
<evidence type="ECO:0000313" key="11">
    <source>
        <dbReference type="EMBL" id="KAK7085879.1"/>
    </source>
</evidence>
<dbReference type="CDD" id="cd20651">
    <property type="entry name" value="CYP15A1-like"/>
    <property type="match status" value="1"/>
</dbReference>
<dbReference type="GO" id="GO:0016712">
    <property type="term" value="F:oxidoreductase activity, acting on paired donors, with incorporation or reduction of molecular oxygen, reduced flavin or flavoprotein as one donor, and incorporation of one atom of oxygen"/>
    <property type="evidence" value="ECO:0007669"/>
    <property type="project" value="TreeGrafter"/>
</dbReference>
<dbReference type="FunFam" id="1.10.630.10:FF:000036">
    <property type="entry name" value="CYtochrome P450 family"/>
    <property type="match status" value="1"/>
</dbReference>
<dbReference type="InterPro" id="IPR050182">
    <property type="entry name" value="Cytochrome_P450_fam2"/>
</dbReference>
<keyword evidence="6 8" id="KW-0408">Iron</keyword>
<evidence type="ECO:0000256" key="10">
    <source>
        <dbReference type="SAM" id="SignalP"/>
    </source>
</evidence>
<dbReference type="GO" id="GO:0006082">
    <property type="term" value="P:organic acid metabolic process"/>
    <property type="evidence" value="ECO:0007669"/>
    <property type="project" value="TreeGrafter"/>
</dbReference>
<dbReference type="PANTHER" id="PTHR24300:SF376">
    <property type="entry name" value="CYTOCHROME P450 15A1"/>
    <property type="match status" value="1"/>
</dbReference>
<comment type="caution">
    <text evidence="11">The sequence shown here is derived from an EMBL/GenBank/DDBJ whole genome shotgun (WGS) entry which is preliminary data.</text>
</comment>
<dbReference type="InterPro" id="IPR001128">
    <property type="entry name" value="Cyt_P450"/>
</dbReference>
<reference evidence="11 12" key="1">
    <citation type="submission" date="2023-11" db="EMBL/GenBank/DDBJ databases">
        <title>Halocaridina rubra genome assembly.</title>
        <authorList>
            <person name="Smith C."/>
        </authorList>
    </citation>
    <scope>NUCLEOTIDE SEQUENCE [LARGE SCALE GENOMIC DNA]</scope>
    <source>
        <strain evidence="11">EP-1</strain>
        <tissue evidence="11">Whole</tissue>
    </source>
</reference>
<evidence type="ECO:0000256" key="2">
    <source>
        <dbReference type="ARBA" id="ARBA00010617"/>
    </source>
</evidence>
<feature type="chain" id="PRO_5043043943" description="Cytochrome P450" evidence="10">
    <location>
        <begin position="21"/>
        <end position="486"/>
    </location>
</feature>
<dbReference type="InterPro" id="IPR002401">
    <property type="entry name" value="Cyt_P450_E_grp-I"/>
</dbReference>
<dbReference type="InterPro" id="IPR036396">
    <property type="entry name" value="Cyt_P450_sf"/>
</dbReference>
<dbReference type="PANTHER" id="PTHR24300">
    <property type="entry name" value="CYTOCHROME P450 508A4-RELATED"/>
    <property type="match status" value="1"/>
</dbReference>
<evidence type="ECO:0000256" key="7">
    <source>
        <dbReference type="ARBA" id="ARBA00023033"/>
    </source>
</evidence>
<dbReference type="PROSITE" id="PS00086">
    <property type="entry name" value="CYTOCHROME_P450"/>
    <property type="match status" value="1"/>
</dbReference>
<dbReference type="EMBL" id="JAXCGZ010000510">
    <property type="protein sequence ID" value="KAK7085879.1"/>
    <property type="molecule type" value="Genomic_DNA"/>
</dbReference>
<dbReference type="Pfam" id="PF00067">
    <property type="entry name" value="p450"/>
    <property type="match status" value="1"/>
</dbReference>
<proteinExistence type="inferred from homology"/>
<evidence type="ECO:0000313" key="12">
    <source>
        <dbReference type="Proteomes" id="UP001381693"/>
    </source>
</evidence>
<dbReference type="Gene3D" id="1.10.630.10">
    <property type="entry name" value="Cytochrome P450"/>
    <property type="match status" value="1"/>
</dbReference>
<evidence type="ECO:0000256" key="8">
    <source>
        <dbReference type="PIRSR" id="PIRSR602401-1"/>
    </source>
</evidence>
<dbReference type="Proteomes" id="UP001381693">
    <property type="component" value="Unassembled WGS sequence"/>
</dbReference>
<comment type="cofactor">
    <cofactor evidence="1 8">
        <name>heme</name>
        <dbReference type="ChEBI" id="CHEBI:30413"/>
    </cofactor>
</comment>
<sequence>MWVLLTIMVILLTLVYRSTRKPKGFPPGPPRYPLVGYAPFLEKHLVHKHMWRLSSTYGSVYGIYLGPERTVIVNGWEACKEALANDDLNGRPINTTLTLRDDGLQKGVMFTEGELWKEQRRFTLHHLRNLGFGKRSHETVIHEEASELINEIENANESIQLQIKLGVSAVNILWALMGGTRFHRDDPELITLVDKLNQMFRAGEVSGSIVDIFPFLHRFMPKTSNFGTVMDGFLEVKKFIERAIDEHKASMDTDNPRDFIDLYLKEMQKNNNNEESTYNDDQLVALCTDLFSAGTETGSASVSFAILLCTLHPEVMRKLQEEIDTVVGQDRLPSIDDRPKLIYTEAVLTEVFRLRGAAPLTVPHCAVRDTVLQGHHIPARTMVMINLYSIQMDPEYWGDPEVFRPERFIKPDGTFLKDERMIPFGKGKRVCLGESLARMTLFLLFTALVQKFTFSMDPAIPVTNTEGIAGFTLGPPPFKVFAKSRV</sequence>
<dbReference type="PRINTS" id="PR00463">
    <property type="entry name" value="EP450I"/>
</dbReference>
<feature type="binding site" description="axial binding residue" evidence="8">
    <location>
        <position position="431"/>
    </location>
    <ligand>
        <name>heme</name>
        <dbReference type="ChEBI" id="CHEBI:30413"/>
    </ligand>
    <ligandPart>
        <name>Fe</name>
        <dbReference type="ChEBI" id="CHEBI:18248"/>
    </ligandPart>
</feature>
<dbReference type="GO" id="GO:0006805">
    <property type="term" value="P:xenobiotic metabolic process"/>
    <property type="evidence" value="ECO:0007669"/>
    <property type="project" value="TreeGrafter"/>
</dbReference>
<dbReference type="GO" id="GO:0005506">
    <property type="term" value="F:iron ion binding"/>
    <property type="evidence" value="ECO:0007669"/>
    <property type="project" value="InterPro"/>
</dbReference>
<dbReference type="PRINTS" id="PR00385">
    <property type="entry name" value="P450"/>
</dbReference>
<dbReference type="GO" id="GO:0008395">
    <property type="term" value="F:steroid hydroxylase activity"/>
    <property type="evidence" value="ECO:0007669"/>
    <property type="project" value="TreeGrafter"/>
</dbReference>
<evidence type="ECO:0000256" key="3">
    <source>
        <dbReference type="ARBA" id="ARBA00022617"/>
    </source>
</evidence>
<keyword evidence="4 8" id="KW-0479">Metal-binding</keyword>
<organism evidence="11 12">
    <name type="scientific">Halocaridina rubra</name>
    <name type="common">Hawaiian red shrimp</name>
    <dbReference type="NCBI Taxonomy" id="373956"/>
    <lineage>
        <taxon>Eukaryota</taxon>
        <taxon>Metazoa</taxon>
        <taxon>Ecdysozoa</taxon>
        <taxon>Arthropoda</taxon>
        <taxon>Crustacea</taxon>
        <taxon>Multicrustacea</taxon>
        <taxon>Malacostraca</taxon>
        <taxon>Eumalacostraca</taxon>
        <taxon>Eucarida</taxon>
        <taxon>Decapoda</taxon>
        <taxon>Pleocyemata</taxon>
        <taxon>Caridea</taxon>
        <taxon>Atyoidea</taxon>
        <taxon>Atyidae</taxon>
        <taxon>Halocaridina</taxon>
    </lineage>
</organism>
<accession>A0AAN8XWK8</accession>
<dbReference type="AlphaFoldDB" id="A0AAN8XWK8"/>
<evidence type="ECO:0000256" key="1">
    <source>
        <dbReference type="ARBA" id="ARBA00001971"/>
    </source>
</evidence>
<keyword evidence="3 8" id="KW-0349">Heme</keyword>